<organism evidence="1 2">
    <name type="scientific">Tanacetum coccineum</name>
    <dbReference type="NCBI Taxonomy" id="301880"/>
    <lineage>
        <taxon>Eukaryota</taxon>
        <taxon>Viridiplantae</taxon>
        <taxon>Streptophyta</taxon>
        <taxon>Embryophyta</taxon>
        <taxon>Tracheophyta</taxon>
        <taxon>Spermatophyta</taxon>
        <taxon>Magnoliopsida</taxon>
        <taxon>eudicotyledons</taxon>
        <taxon>Gunneridae</taxon>
        <taxon>Pentapetalae</taxon>
        <taxon>asterids</taxon>
        <taxon>campanulids</taxon>
        <taxon>Asterales</taxon>
        <taxon>Asteraceae</taxon>
        <taxon>Asteroideae</taxon>
        <taxon>Anthemideae</taxon>
        <taxon>Anthemidinae</taxon>
        <taxon>Tanacetum</taxon>
    </lineage>
</organism>
<gene>
    <name evidence="1" type="ORF">Tco_0724933</name>
</gene>
<accession>A0ABQ4YD17</accession>
<proteinExistence type="predicted"/>
<dbReference type="Proteomes" id="UP001151760">
    <property type="component" value="Unassembled WGS sequence"/>
</dbReference>
<reference evidence="1" key="2">
    <citation type="submission" date="2022-01" db="EMBL/GenBank/DDBJ databases">
        <authorList>
            <person name="Yamashiro T."/>
            <person name="Shiraishi A."/>
            <person name="Satake H."/>
            <person name="Nakayama K."/>
        </authorList>
    </citation>
    <scope>NUCLEOTIDE SEQUENCE</scope>
</reference>
<comment type="caution">
    <text evidence="1">The sequence shown here is derived from an EMBL/GenBank/DDBJ whole genome shotgun (WGS) entry which is preliminary data.</text>
</comment>
<reference evidence="1" key="1">
    <citation type="journal article" date="2022" name="Int. J. Mol. Sci.">
        <title>Draft Genome of Tanacetum Coccineum: Genomic Comparison of Closely Related Tanacetum-Family Plants.</title>
        <authorList>
            <person name="Yamashiro T."/>
            <person name="Shiraishi A."/>
            <person name="Nakayama K."/>
            <person name="Satake H."/>
        </authorList>
    </citation>
    <scope>NUCLEOTIDE SEQUENCE</scope>
</reference>
<evidence type="ECO:0000313" key="1">
    <source>
        <dbReference type="EMBL" id="GJS75052.1"/>
    </source>
</evidence>
<keyword evidence="2" id="KW-1185">Reference proteome</keyword>
<sequence>MRSDELYKFSDRTLTGLQTSLDDITKNIQMEYLPKRRWSTLEKKRVNIMIKAIDKQLKERRLMRSLEKFVGGKDYGTDLRLLQRTI</sequence>
<name>A0ABQ4YD17_9ASTR</name>
<dbReference type="EMBL" id="BQNB010010276">
    <property type="protein sequence ID" value="GJS75052.1"/>
    <property type="molecule type" value="Genomic_DNA"/>
</dbReference>
<protein>
    <submittedName>
        <fullName evidence="1">Uncharacterized protein</fullName>
    </submittedName>
</protein>
<evidence type="ECO:0000313" key="2">
    <source>
        <dbReference type="Proteomes" id="UP001151760"/>
    </source>
</evidence>